<evidence type="ECO:0000256" key="1">
    <source>
        <dbReference type="ARBA" id="ARBA00004651"/>
    </source>
</evidence>
<feature type="transmembrane region" description="Helical" evidence="7">
    <location>
        <begin position="76"/>
        <end position="96"/>
    </location>
</feature>
<keyword evidence="5 7" id="KW-1133">Transmembrane helix</keyword>
<dbReference type="Gene3D" id="1.10.287.1260">
    <property type="match status" value="1"/>
</dbReference>
<dbReference type="InterPro" id="IPR023408">
    <property type="entry name" value="MscS_beta-dom_sf"/>
</dbReference>
<keyword evidence="3" id="KW-1003">Cell membrane</keyword>
<feature type="transmembrane region" description="Helical" evidence="7">
    <location>
        <begin position="217"/>
        <end position="238"/>
    </location>
</feature>
<evidence type="ECO:0000259" key="9">
    <source>
        <dbReference type="Pfam" id="PF21082"/>
    </source>
</evidence>
<reference evidence="10 11" key="1">
    <citation type="submission" date="2018-08" db="EMBL/GenBank/DDBJ databases">
        <title>Flavobacterium tibetense sp. nov., isolated from a wetland YonghuCo on Tibetan Plateau.</title>
        <authorList>
            <person name="Phurbu D."/>
            <person name="Lu H."/>
            <person name="Xing P."/>
        </authorList>
    </citation>
    <scope>NUCLEOTIDE SEQUENCE [LARGE SCALE GENOMIC DNA]</scope>
    <source>
        <strain evidence="10 11">DJC</strain>
    </source>
</reference>
<comment type="subcellular location">
    <subcellularLocation>
        <location evidence="1">Cell membrane</location>
        <topology evidence="1">Multi-pass membrane protein</topology>
    </subcellularLocation>
</comment>
<organism evidence="10 11">
    <name type="scientific">Pseudotabrizicola alkalilacus</name>
    <dbReference type="NCBI Taxonomy" id="2305252"/>
    <lineage>
        <taxon>Bacteria</taxon>
        <taxon>Pseudomonadati</taxon>
        <taxon>Pseudomonadota</taxon>
        <taxon>Alphaproteobacteria</taxon>
        <taxon>Rhodobacterales</taxon>
        <taxon>Paracoccaceae</taxon>
        <taxon>Pseudotabrizicola</taxon>
    </lineage>
</organism>
<dbReference type="GO" id="GO:0005886">
    <property type="term" value="C:plasma membrane"/>
    <property type="evidence" value="ECO:0007669"/>
    <property type="project" value="UniProtKB-SubCell"/>
</dbReference>
<dbReference type="RefSeq" id="WP_118154157.1">
    <property type="nucleotide sequence ID" value="NZ_QWEY01000009.1"/>
</dbReference>
<sequence>MDTQSEVITQALDWLDQAGHIALGWLVSPAAWSQFALLALAYLLARVMAGRLSAALTKLLTPKADAQGLFATARRFALPFLALLLPLIAYALTATGESLTRTMFGSGEVIAFGKRVFLFLAARALVSHVITDPFLHLLGKYVLIPVAALYALGLLDQITLALAETRVELGNIQFSALSLIRGVIAGSLLFWLGSWSNRQSASYIKAKQELRPATRELAVKATEIVIFGVAFLLLMSIMGIDLTAIALLGGALGVGIGLGLQQIAANFISGIILLVEGQTTVGDYVELDGGEKGTIVKMTARACVLETFDGKWIVVPNEHFITSRVINYSDQGSANRYQAEFSVSYDTDINRVPALIEAAVAALPFVLQHPDGPDCELDGFGESSVDFVLEYWVNGIDDGLNKYRSHVLFAIWNALKAEGIEMPFPQRVVHLRPAPAA</sequence>
<evidence type="ECO:0000256" key="3">
    <source>
        <dbReference type="ARBA" id="ARBA00022475"/>
    </source>
</evidence>
<dbReference type="SUPFAM" id="SSF50182">
    <property type="entry name" value="Sm-like ribonucleoproteins"/>
    <property type="match status" value="1"/>
</dbReference>
<keyword evidence="11" id="KW-1185">Reference proteome</keyword>
<evidence type="ECO:0000256" key="5">
    <source>
        <dbReference type="ARBA" id="ARBA00022989"/>
    </source>
</evidence>
<dbReference type="AlphaFoldDB" id="A0A411YZE6"/>
<feature type="domain" description="Mechanosensitive ion channel MscS" evidence="8">
    <location>
        <begin position="263"/>
        <end position="329"/>
    </location>
</feature>
<keyword evidence="6 7" id="KW-0472">Membrane</keyword>
<dbReference type="Pfam" id="PF00924">
    <property type="entry name" value="MS_channel_2nd"/>
    <property type="match status" value="1"/>
</dbReference>
<evidence type="ECO:0000313" key="10">
    <source>
        <dbReference type="EMBL" id="RGP36177.1"/>
    </source>
</evidence>
<dbReference type="PANTHER" id="PTHR30347">
    <property type="entry name" value="POTASSIUM CHANNEL RELATED"/>
    <property type="match status" value="1"/>
</dbReference>
<dbReference type="Proteomes" id="UP000284547">
    <property type="component" value="Unassembled WGS sequence"/>
</dbReference>
<dbReference type="Gene3D" id="3.30.70.100">
    <property type="match status" value="1"/>
</dbReference>
<dbReference type="InterPro" id="IPR011066">
    <property type="entry name" value="MscS_channel_C_sf"/>
</dbReference>
<dbReference type="InterPro" id="IPR011014">
    <property type="entry name" value="MscS_channel_TM-2"/>
</dbReference>
<dbReference type="SUPFAM" id="SSF82861">
    <property type="entry name" value="Mechanosensitive channel protein MscS (YggB), transmembrane region"/>
    <property type="match status" value="1"/>
</dbReference>
<comment type="similarity">
    <text evidence="2">Belongs to the MscS (TC 1.A.23) family.</text>
</comment>
<dbReference type="OrthoDB" id="9799209at2"/>
<dbReference type="InterPro" id="IPR052702">
    <property type="entry name" value="MscS-like_channel"/>
</dbReference>
<dbReference type="Pfam" id="PF21082">
    <property type="entry name" value="MS_channel_3rd"/>
    <property type="match status" value="1"/>
</dbReference>
<evidence type="ECO:0000259" key="8">
    <source>
        <dbReference type="Pfam" id="PF00924"/>
    </source>
</evidence>
<gene>
    <name evidence="10" type="ORF">D1012_15400</name>
</gene>
<dbReference type="InterPro" id="IPR049278">
    <property type="entry name" value="MS_channel_C"/>
</dbReference>
<evidence type="ECO:0000256" key="7">
    <source>
        <dbReference type="SAM" id="Phobius"/>
    </source>
</evidence>
<dbReference type="Gene3D" id="2.30.30.60">
    <property type="match status" value="1"/>
</dbReference>
<dbReference type="InterPro" id="IPR010920">
    <property type="entry name" value="LSM_dom_sf"/>
</dbReference>
<accession>A0A411YZE6</accession>
<comment type="caution">
    <text evidence="10">The sequence shown here is derived from an EMBL/GenBank/DDBJ whole genome shotgun (WGS) entry which is preliminary data.</text>
</comment>
<proteinExistence type="inferred from homology"/>
<feature type="transmembrane region" description="Helical" evidence="7">
    <location>
        <begin position="174"/>
        <end position="196"/>
    </location>
</feature>
<keyword evidence="4 7" id="KW-0812">Transmembrane</keyword>
<dbReference type="PANTHER" id="PTHR30347:SF1">
    <property type="entry name" value="MECHANOSENSITIVE CHANNEL MSCK"/>
    <property type="match status" value="1"/>
</dbReference>
<feature type="transmembrane region" description="Helical" evidence="7">
    <location>
        <begin position="142"/>
        <end position="162"/>
    </location>
</feature>
<dbReference type="EMBL" id="QWEY01000009">
    <property type="protein sequence ID" value="RGP36177.1"/>
    <property type="molecule type" value="Genomic_DNA"/>
</dbReference>
<evidence type="ECO:0000256" key="6">
    <source>
        <dbReference type="ARBA" id="ARBA00023136"/>
    </source>
</evidence>
<feature type="domain" description="Mechanosensitive ion channel MscS C-terminal" evidence="9">
    <location>
        <begin position="340"/>
        <end position="422"/>
    </location>
</feature>
<name>A0A411YZE6_9RHOB</name>
<evidence type="ECO:0000256" key="4">
    <source>
        <dbReference type="ARBA" id="ARBA00022692"/>
    </source>
</evidence>
<evidence type="ECO:0000313" key="11">
    <source>
        <dbReference type="Proteomes" id="UP000284547"/>
    </source>
</evidence>
<dbReference type="InterPro" id="IPR006685">
    <property type="entry name" value="MscS_channel_2nd"/>
</dbReference>
<protein>
    <submittedName>
        <fullName evidence="10">Mechanosensitive ion channel protein MscS</fullName>
    </submittedName>
</protein>
<evidence type="ECO:0000256" key="2">
    <source>
        <dbReference type="ARBA" id="ARBA00008017"/>
    </source>
</evidence>
<dbReference type="GO" id="GO:0008381">
    <property type="term" value="F:mechanosensitive monoatomic ion channel activity"/>
    <property type="evidence" value="ECO:0007669"/>
    <property type="project" value="UniProtKB-ARBA"/>
</dbReference>
<feature type="transmembrane region" description="Helical" evidence="7">
    <location>
        <begin position="22"/>
        <end position="45"/>
    </location>
</feature>
<dbReference type="SUPFAM" id="SSF82689">
    <property type="entry name" value="Mechanosensitive channel protein MscS (YggB), C-terminal domain"/>
    <property type="match status" value="1"/>
</dbReference>